<name>A0A1Q3E7M5_LENED</name>
<evidence type="ECO:0000313" key="2">
    <source>
        <dbReference type="Proteomes" id="UP000188533"/>
    </source>
</evidence>
<accession>A0A1Q3E7M5</accession>
<dbReference type="AlphaFoldDB" id="A0A1Q3E7M5"/>
<dbReference type="Proteomes" id="UP000188533">
    <property type="component" value="Unassembled WGS sequence"/>
</dbReference>
<keyword evidence="2" id="KW-1185">Reference proteome</keyword>
<organism evidence="1 2">
    <name type="scientific">Lentinula edodes</name>
    <name type="common">Shiitake mushroom</name>
    <name type="synonym">Lentinus edodes</name>
    <dbReference type="NCBI Taxonomy" id="5353"/>
    <lineage>
        <taxon>Eukaryota</taxon>
        <taxon>Fungi</taxon>
        <taxon>Dikarya</taxon>
        <taxon>Basidiomycota</taxon>
        <taxon>Agaricomycotina</taxon>
        <taxon>Agaricomycetes</taxon>
        <taxon>Agaricomycetidae</taxon>
        <taxon>Agaricales</taxon>
        <taxon>Marasmiineae</taxon>
        <taxon>Omphalotaceae</taxon>
        <taxon>Lentinula</taxon>
    </lineage>
</organism>
<evidence type="ECO:0000313" key="1">
    <source>
        <dbReference type="EMBL" id="GAW03235.1"/>
    </source>
</evidence>
<protein>
    <submittedName>
        <fullName evidence="1">Uncharacterized protein</fullName>
    </submittedName>
</protein>
<dbReference type="EMBL" id="BDGU01000139">
    <property type="protein sequence ID" value="GAW03235.1"/>
    <property type="molecule type" value="Genomic_DNA"/>
</dbReference>
<comment type="caution">
    <text evidence="1">The sequence shown here is derived from an EMBL/GenBank/DDBJ whole genome shotgun (WGS) entry which is preliminary data.</text>
</comment>
<reference evidence="1 2" key="2">
    <citation type="submission" date="2017-02" db="EMBL/GenBank/DDBJ databases">
        <title>A genome survey and senescence transcriptome analysis in Lentinula edodes.</title>
        <authorList>
            <person name="Sakamoto Y."/>
            <person name="Nakade K."/>
            <person name="Sato S."/>
            <person name="Yoshida Y."/>
            <person name="Miyazaki K."/>
            <person name="Natsume S."/>
            <person name="Konno N."/>
        </authorList>
    </citation>
    <scope>NUCLEOTIDE SEQUENCE [LARGE SCALE GENOMIC DNA]</scope>
    <source>
        <strain evidence="1 2">NBRC 111202</strain>
    </source>
</reference>
<gene>
    <name evidence="1" type="ORF">LENED_004944</name>
</gene>
<reference evidence="1 2" key="1">
    <citation type="submission" date="2016-08" db="EMBL/GenBank/DDBJ databases">
        <authorList>
            <consortium name="Lentinula edodes genome sequencing consortium"/>
            <person name="Sakamoto Y."/>
            <person name="Nakade K."/>
            <person name="Sato S."/>
            <person name="Yoshida Y."/>
            <person name="Miyazaki K."/>
            <person name="Natsume S."/>
            <person name="Konno N."/>
        </authorList>
    </citation>
    <scope>NUCLEOTIDE SEQUENCE [LARGE SCALE GENOMIC DNA]</scope>
    <source>
        <strain evidence="1 2">NBRC 111202</strain>
    </source>
</reference>
<sequence>MTWQLIRFASAERCVLYLHHISFENMEQSSHSRLFVPKYSSPQNVSFEFLSPSIHVMVQNLYHLKPFFPKIIRFDFCLSLDGGRHGTAWNELWTVPLKNLQIELSSPTSQSDLSLCSVTSVLIRETHPYKCLHISFPLPRSKPYDCEIYCVYSGMYELIVNFSCEDYRWQFFLVLTCLPSNFVLRKLAHHENITTFKQLDPAYYPHKPDDFSRIGSVFDFQYPPICFRLLVNAIYQIHSREDIESTLSQNLASRPILRLWPAEALFMSCFASYPESGCGHANLSVPQMSQQSI</sequence>
<proteinExistence type="predicted"/>